<dbReference type="AlphaFoldDB" id="A0A1C3W1N7"/>
<accession>A0A1C3W1N7</accession>
<evidence type="ECO:0000313" key="2">
    <source>
        <dbReference type="Proteomes" id="UP000199184"/>
    </source>
</evidence>
<dbReference type="RefSeq" id="WP_129590856.1">
    <property type="nucleotide sequence ID" value="NZ_FMAI01000006.1"/>
</dbReference>
<keyword evidence="2" id="KW-1185">Reference proteome</keyword>
<proteinExistence type="predicted"/>
<gene>
    <name evidence="1" type="ORF">GA0061098_1006183</name>
</gene>
<protein>
    <submittedName>
        <fullName evidence="1">Uncharacterized protein</fullName>
    </submittedName>
</protein>
<name>A0A1C3W1N7_9BRAD</name>
<dbReference type="EMBL" id="FMAI01000006">
    <property type="protein sequence ID" value="SCB33947.1"/>
    <property type="molecule type" value="Genomic_DNA"/>
</dbReference>
<dbReference type="Proteomes" id="UP000199184">
    <property type="component" value="Unassembled WGS sequence"/>
</dbReference>
<reference evidence="2" key="1">
    <citation type="submission" date="2016-08" db="EMBL/GenBank/DDBJ databases">
        <authorList>
            <person name="Varghese N."/>
            <person name="Submissions Spin"/>
        </authorList>
    </citation>
    <scope>NUCLEOTIDE SEQUENCE [LARGE SCALE GENOMIC DNA]</scope>
    <source>
        <strain evidence="2">ERR11</strain>
    </source>
</reference>
<evidence type="ECO:0000313" key="1">
    <source>
        <dbReference type="EMBL" id="SCB33947.1"/>
    </source>
</evidence>
<organism evidence="1 2">
    <name type="scientific">Bradyrhizobium shewense</name>
    <dbReference type="NCBI Taxonomy" id="1761772"/>
    <lineage>
        <taxon>Bacteria</taxon>
        <taxon>Pseudomonadati</taxon>
        <taxon>Pseudomonadota</taxon>
        <taxon>Alphaproteobacteria</taxon>
        <taxon>Hyphomicrobiales</taxon>
        <taxon>Nitrobacteraceae</taxon>
        <taxon>Bradyrhizobium</taxon>
    </lineage>
</organism>
<sequence>MATLNQTLDAIQRHVGFPRSRGYSVARRLQEARILPIGGPGIAPAPGQRDVCLLLAVLMSAPKLHEAPDHALAYALMTPGGAVLSADAPARIPRSALEFLEVKAEVAIGGSPEAIQDVRAHRYEFVHGWREFSAHTPEGTVTRFVLPGALASHQQAPHRVAGVVKGEAFVNLMKELF</sequence>